<dbReference type="GO" id="GO:0004806">
    <property type="term" value="F:triacylglycerol lipase activity"/>
    <property type="evidence" value="ECO:0007669"/>
    <property type="project" value="UniProtKB-EC"/>
</dbReference>
<name>A0A379JGZ3_9NOCA</name>
<dbReference type="InterPro" id="IPR029058">
    <property type="entry name" value="AB_hydrolase_fold"/>
</dbReference>
<feature type="chain" id="PRO_5017077684" evidence="1">
    <location>
        <begin position="32"/>
        <end position="303"/>
    </location>
</feature>
<keyword evidence="1" id="KW-0732">Signal</keyword>
<dbReference type="Pfam" id="PF01674">
    <property type="entry name" value="Lipase_2"/>
    <property type="match status" value="1"/>
</dbReference>
<dbReference type="EMBL" id="UGRY01000003">
    <property type="protein sequence ID" value="SUD47788.1"/>
    <property type="molecule type" value="Genomic_DNA"/>
</dbReference>
<dbReference type="OrthoDB" id="8871309at2"/>
<dbReference type="PANTHER" id="PTHR32015:SF1">
    <property type="entry name" value="LIPASE"/>
    <property type="match status" value="1"/>
</dbReference>
<dbReference type="RefSeq" id="WP_051038264.1">
    <property type="nucleotide sequence ID" value="NZ_UGRY01000003.1"/>
</dbReference>
<reference evidence="2 3" key="1">
    <citation type="submission" date="2018-06" db="EMBL/GenBank/DDBJ databases">
        <authorList>
            <consortium name="Pathogen Informatics"/>
            <person name="Doyle S."/>
        </authorList>
    </citation>
    <scope>NUCLEOTIDE SEQUENCE [LARGE SCALE GENOMIC DNA]</scope>
    <source>
        <strain evidence="2 3">NCTC1934</strain>
    </source>
</reference>
<keyword evidence="2" id="KW-0378">Hydrolase</keyword>
<evidence type="ECO:0000256" key="1">
    <source>
        <dbReference type="SAM" id="SignalP"/>
    </source>
</evidence>
<evidence type="ECO:0000313" key="3">
    <source>
        <dbReference type="Proteomes" id="UP000255467"/>
    </source>
</evidence>
<proteinExistence type="predicted"/>
<dbReference type="EC" id="3.1.1.3" evidence="2"/>
<dbReference type="Gene3D" id="3.40.50.1820">
    <property type="entry name" value="alpha/beta hydrolase"/>
    <property type="match status" value="1"/>
</dbReference>
<evidence type="ECO:0000313" key="2">
    <source>
        <dbReference type="EMBL" id="SUD47788.1"/>
    </source>
</evidence>
<gene>
    <name evidence="2" type="primary">estB_8</name>
    <name evidence="2" type="ORF">NCTC1934_05112</name>
</gene>
<organism evidence="2 3">
    <name type="scientific">Nocardia otitidiscaviarum</name>
    <dbReference type="NCBI Taxonomy" id="1823"/>
    <lineage>
        <taxon>Bacteria</taxon>
        <taxon>Bacillati</taxon>
        <taxon>Actinomycetota</taxon>
        <taxon>Actinomycetes</taxon>
        <taxon>Mycobacteriales</taxon>
        <taxon>Nocardiaceae</taxon>
        <taxon>Nocardia</taxon>
    </lineage>
</organism>
<sequence length="303" mass="31703">MPAREKRWCHCGITLLAAIATAALTSAPASAHDEGRAPVGANDWSCTPTAAHPEPVLLVHGTWGNQNSWDTLAPVLKTHGVCVFTLNYGHATASLRGAAPGVFGTADMRTSAKELAAFVDRVRTATGAAKVDVVAHSQGGPLVRQYLRFEGGAHREDPGRTSIRRLISIAATHHGTTAEGLRYLLPSGSAGAVADSLIARVLGTAAAQQLIDSEFLATLNAAGDTEPGVAYTAIASREDRVVTPPEAAFLRAGPRATVTNVWVQDVCPTDTHHHGILPESPAVSYLVHRALDLPYRGTPCPGG</sequence>
<dbReference type="SUPFAM" id="SSF53474">
    <property type="entry name" value="alpha/beta-Hydrolases"/>
    <property type="match status" value="1"/>
</dbReference>
<dbReference type="AlphaFoldDB" id="A0A379JGZ3"/>
<dbReference type="GO" id="GO:0016042">
    <property type="term" value="P:lipid catabolic process"/>
    <property type="evidence" value="ECO:0007669"/>
    <property type="project" value="InterPro"/>
</dbReference>
<protein>
    <submittedName>
        <fullName evidence="2">Extracellular esterase estB</fullName>
        <ecNumber evidence="2">3.1.1.3</ecNumber>
    </submittedName>
</protein>
<dbReference type="Proteomes" id="UP000255467">
    <property type="component" value="Unassembled WGS sequence"/>
</dbReference>
<feature type="signal peptide" evidence="1">
    <location>
        <begin position="1"/>
        <end position="31"/>
    </location>
</feature>
<dbReference type="PANTHER" id="PTHR32015">
    <property type="entry name" value="FASTING INDUCED LIPASE"/>
    <property type="match status" value="1"/>
</dbReference>
<dbReference type="InterPro" id="IPR002918">
    <property type="entry name" value="Lipase_EstA/Esterase_EstB"/>
</dbReference>
<accession>A0A379JGZ3</accession>
<dbReference type="STRING" id="1406858.GCA_000710895_01912"/>
<keyword evidence="3" id="KW-1185">Reference proteome</keyword>